<feature type="chain" id="PRO_5045395580" evidence="4">
    <location>
        <begin position="22"/>
        <end position="470"/>
    </location>
</feature>
<dbReference type="PROSITE" id="PS50293">
    <property type="entry name" value="TPR_REGION"/>
    <property type="match status" value="1"/>
</dbReference>
<dbReference type="Pfam" id="PF07719">
    <property type="entry name" value="TPR_2"/>
    <property type="match status" value="1"/>
</dbReference>
<proteinExistence type="predicted"/>
<dbReference type="SUPFAM" id="SSF48452">
    <property type="entry name" value="TPR-like"/>
    <property type="match status" value="1"/>
</dbReference>
<dbReference type="PANTHER" id="PTHR45188">
    <property type="entry name" value="DNAJ PROTEIN P58IPK HOMOLOG"/>
    <property type="match status" value="1"/>
</dbReference>
<dbReference type="Proteomes" id="UP001165060">
    <property type="component" value="Unassembled WGS sequence"/>
</dbReference>
<feature type="signal peptide" evidence="4">
    <location>
        <begin position="1"/>
        <end position="21"/>
    </location>
</feature>
<dbReference type="EMBL" id="BRYB01002631">
    <property type="protein sequence ID" value="GMI22931.1"/>
    <property type="molecule type" value="Genomic_DNA"/>
</dbReference>
<evidence type="ECO:0000313" key="6">
    <source>
        <dbReference type="Proteomes" id="UP001165060"/>
    </source>
</evidence>
<dbReference type="PANTHER" id="PTHR45188:SF2">
    <property type="entry name" value="DNAJ HOMOLOG SUBFAMILY C MEMBER 7"/>
    <property type="match status" value="1"/>
</dbReference>
<name>A0ABQ6MBU3_9STRA</name>
<dbReference type="InterPro" id="IPR019734">
    <property type="entry name" value="TPR_rpt"/>
</dbReference>
<accession>A0ABQ6MBU3</accession>
<dbReference type="SMART" id="SM00028">
    <property type="entry name" value="TPR"/>
    <property type="match status" value="2"/>
</dbReference>
<dbReference type="CDD" id="cd06257">
    <property type="entry name" value="DnaJ"/>
    <property type="match status" value="1"/>
</dbReference>
<keyword evidence="2 3" id="KW-0802">TPR repeat</keyword>
<sequence>MLSLPPLLLLLLLPLFSLASTAPPPQELSEQLSSSDPRTLRRAASERLVAGEYSSTAQLYAALISLEPSAFANYNLRYKLWRRAAQRLELGGGLDGDLRRLTAADLQRRMLADLDSLIGLAAYDEPASYTGDAKADKAGVAALASRAQLLAQQGNCSYAGRDYALLDSLPPQSTEKGRSEQVYQSASSKMSRCADLLQQLSSLSSLPNPSPAQLRQTHLAATAALALLPGSPPALLRTRAAALLGDAGADSRTDNLYTAVTDLGSLIKAYPGDPDLYHLRGLAYFNLGELDVALQHYKSALKQDPEHRVSKGAHKFLKGVLKKRDRAREADEARKYGEMRDYARELRKLVDEGAPNLAGGVYVDLVLLPLASALSKAKEHDEAEATCREALKLHESEEAYVALSDAQIAAEKFAEGAHTLAEASRKWADSKLLQEKRQKAEAALKQSKNKDYYKILDVPRNADKKEIKKA</sequence>
<dbReference type="InterPro" id="IPR036869">
    <property type="entry name" value="J_dom_sf"/>
</dbReference>
<dbReference type="InterPro" id="IPR011990">
    <property type="entry name" value="TPR-like_helical_dom_sf"/>
</dbReference>
<dbReference type="InterPro" id="IPR013105">
    <property type="entry name" value="TPR_2"/>
</dbReference>
<organism evidence="5 6">
    <name type="scientific">Tetraparma gracilis</name>
    <dbReference type="NCBI Taxonomy" id="2962635"/>
    <lineage>
        <taxon>Eukaryota</taxon>
        <taxon>Sar</taxon>
        <taxon>Stramenopiles</taxon>
        <taxon>Ochrophyta</taxon>
        <taxon>Bolidophyceae</taxon>
        <taxon>Parmales</taxon>
        <taxon>Triparmaceae</taxon>
        <taxon>Tetraparma</taxon>
    </lineage>
</organism>
<keyword evidence="6" id="KW-1185">Reference proteome</keyword>
<evidence type="ECO:0000256" key="3">
    <source>
        <dbReference type="PROSITE-ProRule" id="PRU00339"/>
    </source>
</evidence>
<evidence type="ECO:0000256" key="1">
    <source>
        <dbReference type="ARBA" id="ARBA00022737"/>
    </source>
</evidence>
<feature type="non-terminal residue" evidence="5">
    <location>
        <position position="470"/>
    </location>
</feature>
<dbReference type="InterPro" id="IPR001623">
    <property type="entry name" value="DnaJ_domain"/>
</dbReference>
<keyword evidence="1" id="KW-0677">Repeat</keyword>
<evidence type="ECO:0000313" key="5">
    <source>
        <dbReference type="EMBL" id="GMI22931.1"/>
    </source>
</evidence>
<reference evidence="5 6" key="1">
    <citation type="journal article" date="2023" name="Commun. Biol.">
        <title>Genome analysis of Parmales, the sister group of diatoms, reveals the evolutionary specialization of diatoms from phago-mixotrophs to photoautotrophs.</title>
        <authorList>
            <person name="Ban H."/>
            <person name="Sato S."/>
            <person name="Yoshikawa S."/>
            <person name="Yamada K."/>
            <person name="Nakamura Y."/>
            <person name="Ichinomiya M."/>
            <person name="Sato N."/>
            <person name="Blanc-Mathieu R."/>
            <person name="Endo H."/>
            <person name="Kuwata A."/>
            <person name="Ogata H."/>
        </authorList>
    </citation>
    <scope>NUCLEOTIDE SEQUENCE [LARGE SCALE GENOMIC DNA]</scope>
</reference>
<gene>
    <name evidence="5" type="ORF">TeGR_g4390</name>
</gene>
<dbReference type="PROSITE" id="PS50005">
    <property type="entry name" value="TPR"/>
    <property type="match status" value="1"/>
</dbReference>
<keyword evidence="4" id="KW-0732">Signal</keyword>
<dbReference type="Gene3D" id="1.25.40.10">
    <property type="entry name" value="Tetratricopeptide repeat domain"/>
    <property type="match status" value="1"/>
</dbReference>
<feature type="repeat" description="TPR" evidence="3">
    <location>
        <begin position="274"/>
        <end position="307"/>
    </location>
</feature>
<protein>
    <submittedName>
        <fullName evidence="5">Uncharacterized protein</fullName>
    </submittedName>
</protein>
<comment type="caution">
    <text evidence="5">The sequence shown here is derived from an EMBL/GenBank/DDBJ whole genome shotgun (WGS) entry which is preliminary data.</text>
</comment>
<dbReference type="SUPFAM" id="SSF46565">
    <property type="entry name" value="Chaperone J-domain"/>
    <property type="match status" value="1"/>
</dbReference>
<evidence type="ECO:0000256" key="4">
    <source>
        <dbReference type="SAM" id="SignalP"/>
    </source>
</evidence>
<evidence type="ECO:0000256" key="2">
    <source>
        <dbReference type="ARBA" id="ARBA00022803"/>
    </source>
</evidence>